<feature type="transmembrane region" description="Helical" evidence="1">
    <location>
        <begin position="126"/>
        <end position="151"/>
    </location>
</feature>
<dbReference type="Gene3D" id="1.20.1250.20">
    <property type="entry name" value="MFS general substrate transporter like domains"/>
    <property type="match status" value="2"/>
</dbReference>
<dbReference type="Pfam" id="PF13347">
    <property type="entry name" value="MFS_2"/>
    <property type="match status" value="1"/>
</dbReference>
<dbReference type="SUPFAM" id="SSF103473">
    <property type="entry name" value="MFS general substrate transporter"/>
    <property type="match status" value="1"/>
</dbReference>
<dbReference type="InterPro" id="IPR001927">
    <property type="entry name" value="Na/Gal_symport"/>
</dbReference>
<dbReference type="PANTHER" id="PTHR11328:SF24">
    <property type="entry name" value="MAJOR FACILITATOR SUPERFAMILY (MFS) PROFILE DOMAIN-CONTAINING PROTEIN"/>
    <property type="match status" value="1"/>
</dbReference>
<feature type="transmembrane region" description="Helical" evidence="1">
    <location>
        <begin position="93"/>
        <end position="114"/>
    </location>
</feature>
<name>A0ABT6PKK1_9PSEU</name>
<organism evidence="2 3">
    <name type="scientific">Saccharopolyspora ipomoeae</name>
    <dbReference type="NCBI Taxonomy" id="3042027"/>
    <lineage>
        <taxon>Bacteria</taxon>
        <taxon>Bacillati</taxon>
        <taxon>Actinomycetota</taxon>
        <taxon>Actinomycetes</taxon>
        <taxon>Pseudonocardiales</taxon>
        <taxon>Pseudonocardiaceae</taxon>
        <taxon>Saccharopolyspora</taxon>
    </lineage>
</organism>
<feature type="transmembrane region" description="Helical" evidence="1">
    <location>
        <begin position="163"/>
        <end position="187"/>
    </location>
</feature>
<dbReference type="EMBL" id="JASAOF010000002">
    <property type="protein sequence ID" value="MDI2028193.1"/>
    <property type="molecule type" value="Genomic_DNA"/>
</dbReference>
<protein>
    <submittedName>
        <fullName evidence="2">Glycoside-pentoside-hexuronide (GPH):cation symporter</fullName>
    </submittedName>
</protein>
<feature type="transmembrane region" description="Helical" evidence="1">
    <location>
        <begin position="314"/>
        <end position="332"/>
    </location>
</feature>
<evidence type="ECO:0000313" key="3">
    <source>
        <dbReference type="Proteomes" id="UP001237595"/>
    </source>
</evidence>
<reference evidence="2 3" key="1">
    <citation type="submission" date="2023-04" db="EMBL/GenBank/DDBJ databases">
        <title>Draft genome sequence of Saccharopolyspora sp. TS4A08 isolated from sweet potato rhizospheric soil.</title>
        <authorList>
            <person name="Suksaard P."/>
            <person name="Duangmal K."/>
        </authorList>
    </citation>
    <scope>NUCLEOTIDE SEQUENCE [LARGE SCALE GENOMIC DNA]</scope>
    <source>
        <strain evidence="2 3">TS4A08</strain>
    </source>
</reference>
<gene>
    <name evidence="2" type="ORF">QFW96_06210</name>
</gene>
<comment type="caution">
    <text evidence="2">The sequence shown here is derived from an EMBL/GenBank/DDBJ whole genome shotgun (WGS) entry which is preliminary data.</text>
</comment>
<dbReference type="RefSeq" id="WP_281454558.1">
    <property type="nucleotide sequence ID" value="NZ_JASAOF010000002.1"/>
</dbReference>
<feature type="transmembrane region" description="Helical" evidence="1">
    <location>
        <begin position="424"/>
        <end position="446"/>
    </location>
</feature>
<sequence>MTNVHAAQQRRALRAFGWRDRVGYLFGDLGNDFTFIFASAYLTVYYTNVAGLNPAHVGTVFLIARLIDAFTDVGWGRFLDRHAPSRGGRFRPWIARMAIPVAVASTFMYAPFIADWDYPVKLGYAAVTYLVWGSIFYTTTNISYGSMVSVISDDPKHRSSLSVFRGLGANSAGLIVSLVPPLLIYGMVDGRSQVVPMRFFATALVFSACAALFYFLCHAGVRERVEAPEPAERRGFGRLLRVLAGSRPLIVVIASNIVIMLGSLFLSTMAAYLWLYHFNNGAMSGPSQLATYVPGLLLAPVAARIASRFGKKEVLIAALFGAAAVYLLLFALRITDPWVFVALNLLAGFGVGFYNLLVWAVIADVIDAEEVRSGERDDGTIYSINTWARKVGQAVSGGVGGFALAFVGFQSGKPVQSDATVDGIYALATLVPGCLFAVAACVLLLFPLNRARVIAQVAELENRHAQRTGEA</sequence>
<keyword evidence="1" id="KW-0812">Transmembrane</keyword>
<feature type="transmembrane region" description="Helical" evidence="1">
    <location>
        <begin position="249"/>
        <end position="277"/>
    </location>
</feature>
<dbReference type="NCBIfam" id="TIGR00792">
    <property type="entry name" value="gph"/>
    <property type="match status" value="1"/>
</dbReference>
<keyword evidence="1" id="KW-0472">Membrane</keyword>
<feature type="transmembrane region" description="Helical" evidence="1">
    <location>
        <begin position="199"/>
        <end position="217"/>
    </location>
</feature>
<dbReference type="PANTHER" id="PTHR11328">
    <property type="entry name" value="MAJOR FACILITATOR SUPERFAMILY DOMAIN-CONTAINING PROTEIN"/>
    <property type="match status" value="1"/>
</dbReference>
<feature type="transmembrane region" description="Helical" evidence="1">
    <location>
        <begin position="338"/>
        <end position="362"/>
    </location>
</feature>
<feature type="transmembrane region" description="Helical" evidence="1">
    <location>
        <begin position="391"/>
        <end position="412"/>
    </location>
</feature>
<dbReference type="InterPro" id="IPR036259">
    <property type="entry name" value="MFS_trans_sf"/>
</dbReference>
<keyword evidence="3" id="KW-1185">Reference proteome</keyword>
<feature type="transmembrane region" description="Helical" evidence="1">
    <location>
        <begin position="289"/>
        <end position="307"/>
    </location>
</feature>
<keyword evidence="1" id="KW-1133">Transmembrane helix</keyword>
<accession>A0ABT6PKK1</accession>
<evidence type="ECO:0000256" key="1">
    <source>
        <dbReference type="SAM" id="Phobius"/>
    </source>
</evidence>
<dbReference type="Proteomes" id="UP001237595">
    <property type="component" value="Unassembled WGS sequence"/>
</dbReference>
<proteinExistence type="predicted"/>
<dbReference type="InterPro" id="IPR039672">
    <property type="entry name" value="MFS_2"/>
</dbReference>
<evidence type="ECO:0000313" key="2">
    <source>
        <dbReference type="EMBL" id="MDI2028193.1"/>
    </source>
</evidence>
<dbReference type="CDD" id="cd17332">
    <property type="entry name" value="MFS_MelB_like"/>
    <property type="match status" value="1"/>
</dbReference>